<keyword evidence="5" id="KW-1185">Reference proteome</keyword>
<dbReference type="InterPro" id="IPR036291">
    <property type="entry name" value="NAD(P)-bd_dom_sf"/>
</dbReference>
<feature type="region of interest" description="Disordered" evidence="3">
    <location>
        <begin position="1"/>
        <end position="26"/>
    </location>
</feature>
<dbReference type="Gene3D" id="3.40.50.720">
    <property type="entry name" value="NAD(P)-binding Rossmann-like Domain"/>
    <property type="match status" value="1"/>
</dbReference>
<evidence type="ECO:0000256" key="1">
    <source>
        <dbReference type="ARBA" id="ARBA00006484"/>
    </source>
</evidence>
<feature type="non-terminal residue" evidence="4">
    <location>
        <position position="338"/>
    </location>
</feature>
<evidence type="ECO:0000313" key="5">
    <source>
        <dbReference type="Proteomes" id="UP000038010"/>
    </source>
</evidence>
<dbReference type="PANTHER" id="PTHR43899">
    <property type="entry name" value="RH59310P"/>
    <property type="match status" value="1"/>
</dbReference>
<keyword evidence="2" id="KW-0560">Oxidoreductase</keyword>
<organism evidence="4 5">
    <name type="scientific">Cyphellophora attinorum</name>
    <dbReference type="NCBI Taxonomy" id="1664694"/>
    <lineage>
        <taxon>Eukaryota</taxon>
        <taxon>Fungi</taxon>
        <taxon>Dikarya</taxon>
        <taxon>Ascomycota</taxon>
        <taxon>Pezizomycotina</taxon>
        <taxon>Eurotiomycetes</taxon>
        <taxon>Chaetothyriomycetidae</taxon>
        <taxon>Chaetothyriales</taxon>
        <taxon>Cyphellophoraceae</taxon>
        <taxon>Cyphellophora</taxon>
    </lineage>
</organism>
<dbReference type="VEuPathDB" id="FungiDB:AB675_11076"/>
<dbReference type="PRINTS" id="PR00081">
    <property type="entry name" value="GDHRDH"/>
</dbReference>
<dbReference type="PANTHER" id="PTHR43899:SF13">
    <property type="entry name" value="RH59310P"/>
    <property type="match status" value="1"/>
</dbReference>
<dbReference type="InterPro" id="IPR002347">
    <property type="entry name" value="SDR_fam"/>
</dbReference>
<evidence type="ECO:0000256" key="3">
    <source>
        <dbReference type="SAM" id="MobiDB-lite"/>
    </source>
</evidence>
<name>A0A0N1NWS3_9EURO</name>
<dbReference type="RefSeq" id="XP_017995736.1">
    <property type="nucleotide sequence ID" value="XM_018139891.1"/>
</dbReference>
<accession>A0A0N1NWS3</accession>
<feature type="compositionally biased region" description="Polar residues" evidence="3">
    <location>
        <begin position="16"/>
        <end position="26"/>
    </location>
</feature>
<dbReference type="SUPFAM" id="SSF51735">
    <property type="entry name" value="NAD(P)-binding Rossmann-fold domains"/>
    <property type="match status" value="1"/>
</dbReference>
<comment type="similarity">
    <text evidence="1">Belongs to the short-chain dehydrogenases/reductases (SDR) family.</text>
</comment>
<dbReference type="InterPro" id="IPR051019">
    <property type="entry name" value="VLCFA-Steroid_DH"/>
</dbReference>
<dbReference type="Proteomes" id="UP000038010">
    <property type="component" value="Unassembled WGS sequence"/>
</dbReference>
<comment type="caution">
    <text evidence="4">The sequence shown here is derived from an EMBL/GenBank/DDBJ whole genome shotgun (WGS) entry which is preliminary data.</text>
</comment>
<gene>
    <name evidence="4" type="ORF">AB675_11076</name>
</gene>
<dbReference type="EMBL" id="LFJN01000036">
    <property type="protein sequence ID" value="KPI35773.1"/>
    <property type="molecule type" value="Genomic_DNA"/>
</dbReference>
<evidence type="ECO:0000313" key="4">
    <source>
        <dbReference type="EMBL" id="KPI35773.1"/>
    </source>
</evidence>
<reference evidence="4 5" key="1">
    <citation type="submission" date="2015-06" db="EMBL/GenBank/DDBJ databases">
        <title>Draft genome of the ant-associated black yeast Phialophora attae CBS 131958.</title>
        <authorList>
            <person name="Moreno L.F."/>
            <person name="Stielow B.J."/>
            <person name="de Hoog S."/>
            <person name="Vicente V.A."/>
            <person name="Weiss V.A."/>
            <person name="de Vries M."/>
            <person name="Cruz L.M."/>
            <person name="Souza E.M."/>
        </authorList>
    </citation>
    <scope>NUCLEOTIDE SEQUENCE [LARGE SCALE GENOMIC DNA]</scope>
    <source>
        <strain evidence="4 5">CBS 131958</strain>
    </source>
</reference>
<dbReference type="GO" id="GO:0016491">
    <property type="term" value="F:oxidoreductase activity"/>
    <property type="evidence" value="ECO:0007669"/>
    <property type="project" value="UniProtKB-KW"/>
</dbReference>
<dbReference type="STRING" id="1664694.A0A0N1NWS3"/>
<dbReference type="AlphaFoldDB" id="A0A0N1NWS3"/>
<dbReference type="GO" id="GO:0005783">
    <property type="term" value="C:endoplasmic reticulum"/>
    <property type="evidence" value="ECO:0007669"/>
    <property type="project" value="TreeGrafter"/>
</dbReference>
<sequence>MFDEASENEERAPTLIHSSPHSSNESPVAQSEAAWALITGSTSGIGLGYATVLLEQGFNVVLHGRNLSKLERIRLDLLTRFSTRQIETLVIDAEQAFSNVPSDNKGGLFDHLIRSRFKDYNLTILINNLGGPGTLTQDFPLCTTHAARPTSHNLAAINISIMFPLEITRSCLPVLQHNSPSLILNVGSASGRPAMPLLGVHGAVKAFQEAFSQSLDAEMRYLGLQTKPQGLRFGIGAAKGVTVRYDLVGMCATPGAGGGGEKITWIRPDGETYARSSLALGSAAGRGVCWGYWPHGLLFGAVLGWALPRWIVDRVTANIVAGMVSQDETERTQKTALD</sequence>
<dbReference type="OrthoDB" id="47007at2759"/>
<protein>
    <submittedName>
        <fullName evidence="4">Very-long-chain 3-oxoacyl-CoA-B</fullName>
    </submittedName>
</protein>
<evidence type="ECO:0000256" key="2">
    <source>
        <dbReference type="ARBA" id="ARBA00023002"/>
    </source>
</evidence>
<dbReference type="Pfam" id="PF00106">
    <property type="entry name" value="adh_short"/>
    <property type="match status" value="1"/>
</dbReference>
<dbReference type="GeneID" id="28731771"/>
<proteinExistence type="inferred from homology"/>